<keyword evidence="5" id="KW-1185">Reference proteome</keyword>
<reference evidence="2 5" key="3">
    <citation type="submission" date="2020-08" db="EMBL/GenBank/DDBJ databases">
        <title>Genomic Encyclopedia of Type Strains, Phase IV (KMG-IV): sequencing the most valuable type-strain genomes for metagenomic binning, comparative biology and taxonomic classification.</title>
        <authorList>
            <person name="Goeker M."/>
        </authorList>
    </citation>
    <scope>NUCLEOTIDE SEQUENCE [LARGE SCALE GENOMIC DNA]</scope>
    <source>
        <strain evidence="2 5">DSM 23868</strain>
    </source>
</reference>
<dbReference type="Pfam" id="PF07883">
    <property type="entry name" value="Cupin_2"/>
    <property type="match status" value="1"/>
</dbReference>
<dbReference type="Proteomes" id="UP000313390">
    <property type="component" value="Unassembled WGS sequence"/>
</dbReference>
<dbReference type="AlphaFoldDB" id="A0A5C5CE30"/>
<dbReference type="Proteomes" id="UP000553980">
    <property type="component" value="Unassembled WGS sequence"/>
</dbReference>
<dbReference type="OrthoDB" id="9791637at2"/>
<name>A0A5C5CE30_9HYPH</name>
<evidence type="ECO:0000259" key="1">
    <source>
        <dbReference type="Pfam" id="PF07883"/>
    </source>
</evidence>
<dbReference type="InterPro" id="IPR013096">
    <property type="entry name" value="Cupin_2"/>
</dbReference>
<dbReference type="EMBL" id="VEWK01000012">
    <property type="protein sequence ID" value="TNV09643.1"/>
    <property type="molecule type" value="Genomic_DNA"/>
</dbReference>
<dbReference type="EMBL" id="JACIEX010000012">
    <property type="protein sequence ID" value="MBB4095651.1"/>
    <property type="molecule type" value="Genomic_DNA"/>
</dbReference>
<proteinExistence type="predicted"/>
<sequence length="100" mass="10640">MTDMELQIGGVIEAPGFRGTVLGCLEAGAVVIEAEINGEIEAHVSHNTEVAVLLSGCMRVVMQGEERLFRVGEFVIIPKGVEHAVVAEIPSRLLLIGAMD</sequence>
<evidence type="ECO:0000313" key="2">
    <source>
        <dbReference type="EMBL" id="MBB4095651.1"/>
    </source>
</evidence>
<evidence type="ECO:0000313" key="4">
    <source>
        <dbReference type="Proteomes" id="UP000313390"/>
    </source>
</evidence>
<dbReference type="GO" id="GO:0016853">
    <property type="term" value="F:isomerase activity"/>
    <property type="evidence" value="ECO:0007669"/>
    <property type="project" value="UniProtKB-KW"/>
</dbReference>
<keyword evidence="2" id="KW-0413">Isomerase</keyword>
<comment type="caution">
    <text evidence="3">The sequence shown here is derived from an EMBL/GenBank/DDBJ whole genome shotgun (WGS) entry which is preliminary data.</text>
</comment>
<organism evidence="3 4">
    <name type="scientific">Brucella pecoris</name>
    <dbReference type="NCBI Taxonomy" id="867683"/>
    <lineage>
        <taxon>Bacteria</taxon>
        <taxon>Pseudomonadati</taxon>
        <taxon>Pseudomonadota</taxon>
        <taxon>Alphaproteobacteria</taxon>
        <taxon>Hyphomicrobiales</taxon>
        <taxon>Brucellaceae</taxon>
        <taxon>Brucella/Ochrobactrum group</taxon>
        <taxon>Brucella</taxon>
    </lineage>
</organism>
<feature type="domain" description="Cupin type-2" evidence="1">
    <location>
        <begin position="35"/>
        <end position="95"/>
    </location>
</feature>
<reference evidence="3" key="2">
    <citation type="submission" date="2019-06" db="EMBL/GenBank/DDBJ databases">
        <authorList>
            <person name="Hu M."/>
        </authorList>
    </citation>
    <scope>NUCLEOTIDE SEQUENCE</scope>
    <source>
        <strain evidence="3">08RB2639</strain>
    </source>
</reference>
<dbReference type="SUPFAM" id="SSF51182">
    <property type="entry name" value="RmlC-like cupins"/>
    <property type="match status" value="1"/>
</dbReference>
<dbReference type="InterPro" id="IPR011051">
    <property type="entry name" value="RmlC_Cupin_sf"/>
</dbReference>
<reference evidence="3 4" key="1">
    <citation type="journal article" date="2011" name="Int. J. Syst. Evol. Microbiol.">
        <title>Ochrobactrum pecoris sp. nov., isolated from farm animals.</title>
        <authorList>
            <person name="Kampfer P."/>
            <person name="Huber B."/>
            <person name="Busse H.J."/>
            <person name="Scholz H.C."/>
            <person name="Tomaso H."/>
            <person name="Hotzel H."/>
            <person name="Melzer F."/>
        </authorList>
    </citation>
    <scope>NUCLEOTIDE SEQUENCE [LARGE SCALE GENOMIC DNA]</scope>
    <source>
        <strain evidence="3 4">08RB2639</strain>
    </source>
</reference>
<evidence type="ECO:0000313" key="5">
    <source>
        <dbReference type="Proteomes" id="UP000553980"/>
    </source>
</evidence>
<evidence type="ECO:0000313" key="3">
    <source>
        <dbReference type="EMBL" id="TNV09643.1"/>
    </source>
</evidence>
<accession>A0A5C5CE30</accession>
<protein>
    <submittedName>
        <fullName evidence="3">Cupin domain-containing protein</fullName>
    </submittedName>
    <submittedName>
        <fullName evidence="2">Mannose-6-phosphate isomerase-like protein (Cupin superfamily)</fullName>
    </submittedName>
</protein>
<dbReference type="RefSeq" id="WP_140022285.1">
    <property type="nucleotide sequence ID" value="NZ_JACIEX010000012.1"/>
</dbReference>
<gene>
    <name evidence="3" type="ORF">FIB18_19530</name>
    <name evidence="2" type="ORF">GGQ79_004203</name>
</gene>
<dbReference type="InterPro" id="IPR014710">
    <property type="entry name" value="RmlC-like_jellyroll"/>
</dbReference>
<dbReference type="Gene3D" id="2.60.120.10">
    <property type="entry name" value="Jelly Rolls"/>
    <property type="match status" value="1"/>
</dbReference>